<name>A0ACC0G804_9ERIC</name>
<keyword evidence="2" id="KW-1185">Reference proteome</keyword>
<dbReference type="EMBL" id="CM045767">
    <property type="protein sequence ID" value="KAI7996181.1"/>
    <property type="molecule type" value="Genomic_DNA"/>
</dbReference>
<dbReference type="Proteomes" id="UP001060215">
    <property type="component" value="Chromosome 10"/>
</dbReference>
<proteinExistence type="predicted"/>
<reference evidence="1 2" key="1">
    <citation type="journal article" date="2022" name="Plant J.">
        <title>Chromosome-level genome of Camellia lanceoleosa provides a valuable resource for understanding genome evolution and self-incompatibility.</title>
        <authorList>
            <person name="Gong W."/>
            <person name="Xiao S."/>
            <person name="Wang L."/>
            <person name="Liao Z."/>
            <person name="Chang Y."/>
            <person name="Mo W."/>
            <person name="Hu G."/>
            <person name="Li W."/>
            <person name="Zhao G."/>
            <person name="Zhu H."/>
            <person name="Hu X."/>
            <person name="Ji K."/>
            <person name="Xiang X."/>
            <person name="Song Q."/>
            <person name="Yuan D."/>
            <person name="Jin S."/>
            <person name="Zhang L."/>
        </authorList>
    </citation>
    <scope>NUCLEOTIDE SEQUENCE [LARGE SCALE GENOMIC DNA]</scope>
    <source>
        <strain evidence="1">SQ_2022a</strain>
    </source>
</reference>
<comment type="caution">
    <text evidence="1">The sequence shown here is derived from an EMBL/GenBank/DDBJ whole genome shotgun (WGS) entry which is preliminary data.</text>
</comment>
<evidence type="ECO:0000313" key="2">
    <source>
        <dbReference type="Proteomes" id="UP001060215"/>
    </source>
</evidence>
<organism evidence="1 2">
    <name type="scientific">Camellia lanceoleosa</name>
    <dbReference type="NCBI Taxonomy" id="1840588"/>
    <lineage>
        <taxon>Eukaryota</taxon>
        <taxon>Viridiplantae</taxon>
        <taxon>Streptophyta</taxon>
        <taxon>Embryophyta</taxon>
        <taxon>Tracheophyta</taxon>
        <taxon>Spermatophyta</taxon>
        <taxon>Magnoliopsida</taxon>
        <taxon>eudicotyledons</taxon>
        <taxon>Gunneridae</taxon>
        <taxon>Pentapetalae</taxon>
        <taxon>asterids</taxon>
        <taxon>Ericales</taxon>
        <taxon>Theaceae</taxon>
        <taxon>Camellia</taxon>
    </lineage>
</organism>
<evidence type="ECO:0000313" key="1">
    <source>
        <dbReference type="EMBL" id="KAI7996181.1"/>
    </source>
</evidence>
<accession>A0ACC0G804</accession>
<gene>
    <name evidence="1" type="ORF">LOK49_LG10G00084</name>
</gene>
<sequence length="116" mass="12698">MFLISLRDANVDTVQVLLLPNGCIASCDDCALCFKALCCDSKGCHTDLNDSYDKLSTTGNVASKQQLEKLVEFPRANGSIIIYDSAYAAYITDDIPKSIFEIPSARQVWGSRVRLG</sequence>
<protein>
    <submittedName>
        <fullName evidence="1">Uncharacterized protein</fullName>
    </submittedName>
</protein>